<evidence type="ECO:0000313" key="1">
    <source>
        <dbReference type="EMBL" id="GHH07210.1"/>
    </source>
</evidence>
<gene>
    <name evidence="1" type="ORF">GCM10008023_01070</name>
</gene>
<dbReference type="RefSeq" id="WP_133188131.1">
    <property type="nucleotide sequence ID" value="NZ_BNAQ01000001.1"/>
</dbReference>
<evidence type="ECO:0008006" key="3">
    <source>
        <dbReference type="Google" id="ProtNLM"/>
    </source>
</evidence>
<organism evidence="1 2">
    <name type="scientific">Sphingomonas glacialis</name>
    <dbReference type="NCBI Taxonomy" id="658225"/>
    <lineage>
        <taxon>Bacteria</taxon>
        <taxon>Pseudomonadati</taxon>
        <taxon>Pseudomonadota</taxon>
        <taxon>Alphaproteobacteria</taxon>
        <taxon>Sphingomonadales</taxon>
        <taxon>Sphingomonadaceae</taxon>
        <taxon>Sphingomonas</taxon>
    </lineage>
</organism>
<protein>
    <recommendedName>
        <fullName evidence="3">DUF937 domain-containing protein</fullName>
    </recommendedName>
</protein>
<evidence type="ECO:0000313" key="2">
    <source>
        <dbReference type="Proteomes" id="UP000652430"/>
    </source>
</evidence>
<dbReference type="EMBL" id="BNAQ01000001">
    <property type="protein sequence ID" value="GHH07210.1"/>
    <property type="molecule type" value="Genomic_DNA"/>
</dbReference>
<comment type="caution">
    <text evidence="1">The sequence shown here is derived from an EMBL/GenBank/DDBJ whole genome shotgun (WGS) entry which is preliminary data.</text>
</comment>
<dbReference type="Proteomes" id="UP000652430">
    <property type="component" value="Unassembled WGS sequence"/>
</dbReference>
<name>A0ABQ3L6W0_9SPHN</name>
<keyword evidence="2" id="KW-1185">Reference proteome</keyword>
<proteinExistence type="predicted"/>
<accession>A0ABQ3L6W0</accession>
<sequence>MGMLDGLLGQVTQNVDVKNLAEKIGLTPEQIESAVAALGQAHAAPGDTVATAAETTGLPTDTLQQILAHLGGEGALAGFASQLAGQGGVLGQLGGLAEGFFGKK</sequence>
<reference evidence="2" key="1">
    <citation type="journal article" date="2019" name="Int. J. Syst. Evol. Microbiol.">
        <title>The Global Catalogue of Microorganisms (GCM) 10K type strain sequencing project: providing services to taxonomists for standard genome sequencing and annotation.</title>
        <authorList>
            <consortium name="The Broad Institute Genomics Platform"/>
            <consortium name="The Broad Institute Genome Sequencing Center for Infectious Disease"/>
            <person name="Wu L."/>
            <person name="Ma J."/>
        </authorList>
    </citation>
    <scope>NUCLEOTIDE SEQUENCE [LARGE SCALE GENOMIC DNA]</scope>
    <source>
        <strain evidence="2">CGMCC 1.8957</strain>
    </source>
</reference>